<organism evidence="12 13">
    <name type="scientific">Acanthamoeba castellanii (strain ATCC 30010 / Neff)</name>
    <dbReference type="NCBI Taxonomy" id="1257118"/>
    <lineage>
        <taxon>Eukaryota</taxon>
        <taxon>Amoebozoa</taxon>
        <taxon>Discosea</taxon>
        <taxon>Longamoebia</taxon>
        <taxon>Centramoebida</taxon>
        <taxon>Acanthamoebidae</taxon>
        <taxon>Acanthamoeba</taxon>
    </lineage>
</organism>
<keyword evidence="5 7" id="KW-0694">RNA-binding</keyword>
<evidence type="ECO:0000256" key="6">
    <source>
        <dbReference type="PROSITE-ProRule" id="PRU00552"/>
    </source>
</evidence>
<dbReference type="SMART" id="SM00487">
    <property type="entry name" value="DEXDc"/>
    <property type="match status" value="1"/>
</dbReference>
<evidence type="ECO:0000259" key="11">
    <source>
        <dbReference type="PROSITE" id="PS51195"/>
    </source>
</evidence>
<comment type="function">
    <text evidence="7">RNA helicase.</text>
</comment>
<feature type="region of interest" description="Disordered" evidence="8">
    <location>
        <begin position="752"/>
        <end position="779"/>
    </location>
</feature>
<dbReference type="PROSITE" id="PS51192">
    <property type="entry name" value="HELICASE_ATP_BIND_1"/>
    <property type="match status" value="1"/>
</dbReference>
<keyword evidence="2 7" id="KW-0378">Hydrolase</keyword>
<feature type="compositionally biased region" description="Basic and acidic residues" evidence="8">
    <location>
        <begin position="591"/>
        <end position="601"/>
    </location>
</feature>
<feature type="region of interest" description="Disordered" evidence="8">
    <location>
        <begin position="297"/>
        <end position="320"/>
    </location>
</feature>
<dbReference type="SUPFAM" id="SSF52540">
    <property type="entry name" value="P-loop containing nucleoside triphosphate hydrolases"/>
    <property type="match status" value="2"/>
</dbReference>
<dbReference type="PROSITE" id="PS51195">
    <property type="entry name" value="Q_MOTIF"/>
    <property type="match status" value="1"/>
</dbReference>
<feature type="region of interest" description="Disordered" evidence="8">
    <location>
        <begin position="576"/>
        <end position="604"/>
    </location>
</feature>
<comment type="catalytic activity">
    <reaction evidence="7">
        <text>ATP + H2O = ADP + phosphate + H(+)</text>
        <dbReference type="Rhea" id="RHEA:13065"/>
        <dbReference type="ChEBI" id="CHEBI:15377"/>
        <dbReference type="ChEBI" id="CHEBI:15378"/>
        <dbReference type="ChEBI" id="CHEBI:30616"/>
        <dbReference type="ChEBI" id="CHEBI:43474"/>
        <dbReference type="ChEBI" id="CHEBI:456216"/>
        <dbReference type="EC" id="3.6.4.13"/>
    </reaction>
</comment>
<feature type="domain" description="DEAD-box RNA helicase Q" evidence="11">
    <location>
        <begin position="382"/>
        <end position="411"/>
    </location>
</feature>
<protein>
    <recommendedName>
        <fullName evidence="7">ATP-dependent RNA helicase</fullName>
        <ecNumber evidence="7">3.6.4.13</ecNumber>
    </recommendedName>
</protein>
<keyword evidence="13" id="KW-1185">Reference proteome</keyword>
<feature type="compositionally biased region" description="Basic and acidic residues" evidence="8">
    <location>
        <begin position="672"/>
        <end position="686"/>
    </location>
</feature>
<dbReference type="GeneID" id="14914827"/>
<name>L8GN41_ACACF</name>
<dbReference type="InterPro" id="IPR014014">
    <property type="entry name" value="RNA_helicase_DEAD_Q_motif"/>
</dbReference>
<feature type="compositionally biased region" description="Low complexity" evidence="8">
    <location>
        <begin position="643"/>
        <end position="671"/>
    </location>
</feature>
<evidence type="ECO:0000313" key="12">
    <source>
        <dbReference type="EMBL" id="ELR14249.1"/>
    </source>
</evidence>
<dbReference type="InterPro" id="IPR011545">
    <property type="entry name" value="DEAD/DEAH_box_helicase_dom"/>
</dbReference>
<evidence type="ECO:0000256" key="7">
    <source>
        <dbReference type="RuleBase" id="RU365068"/>
    </source>
</evidence>
<comment type="similarity">
    <text evidence="7">Belongs to the DEAD box helicase family.</text>
</comment>
<dbReference type="RefSeq" id="XP_004336262.1">
    <property type="nucleotide sequence ID" value="XM_004336214.1"/>
</dbReference>
<evidence type="ECO:0000256" key="4">
    <source>
        <dbReference type="ARBA" id="ARBA00022840"/>
    </source>
</evidence>
<feature type="region of interest" description="Disordered" evidence="8">
    <location>
        <begin position="980"/>
        <end position="1024"/>
    </location>
</feature>
<dbReference type="OMA" id="APREAHE"/>
<evidence type="ECO:0000259" key="10">
    <source>
        <dbReference type="PROSITE" id="PS51194"/>
    </source>
</evidence>
<dbReference type="InterPro" id="IPR001650">
    <property type="entry name" value="Helicase_C-like"/>
</dbReference>
<evidence type="ECO:0000256" key="5">
    <source>
        <dbReference type="ARBA" id="ARBA00022884"/>
    </source>
</evidence>
<dbReference type="PANTHER" id="PTHR24031">
    <property type="entry name" value="RNA HELICASE"/>
    <property type="match status" value="1"/>
</dbReference>
<dbReference type="Pfam" id="PF00270">
    <property type="entry name" value="DEAD"/>
    <property type="match status" value="1"/>
</dbReference>
<evidence type="ECO:0000256" key="3">
    <source>
        <dbReference type="ARBA" id="ARBA00022806"/>
    </source>
</evidence>
<dbReference type="GO" id="GO:0003723">
    <property type="term" value="F:RNA binding"/>
    <property type="evidence" value="ECO:0007669"/>
    <property type="project" value="UniProtKB-UniRule"/>
</dbReference>
<proteinExistence type="inferred from homology"/>
<dbReference type="Pfam" id="PF00271">
    <property type="entry name" value="Helicase_C"/>
    <property type="match status" value="1"/>
</dbReference>
<dbReference type="InterPro" id="IPR014001">
    <property type="entry name" value="Helicase_ATP-bd"/>
</dbReference>
<dbReference type="OrthoDB" id="422663at2759"/>
<feature type="compositionally biased region" description="Basic and acidic residues" evidence="8">
    <location>
        <begin position="986"/>
        <end position="999"/>
    </location>
</feature>
<feature type="compositionally biased region" description="Basic residues" evidence="8">
    <location>
        <begin position="1015"/>
        <end position="1024"/>
    </location>
</feature>
<dbReference type="STRING" id="1257118.L8GN41"/>
<dbReference type="SMART" id="SM01178">
    <property type="entry name" value="DUF4217"/>
    <property type="match status" value="1"/>
</dbReference>
<dbReference type="PROSITE" id="PS00039">
    <property type="entry name" value="DEAD_ATP_HELICASE"/>
    <property type="match status" value="1"/>
</dbReference>
<dbReference type="InterPro" id="IPR027417">
    <property type="entry name" value="P-loop_NTPase"/>
</dbReference>
<gene>
    <name evidence="12" type="ORF">ACA1_082320</name>
</gene>
<reference evidence="12 13" key="1">
    <citation type="journal article" date="2013" name="Genome Biol.">
        <title>Genome of Acanthamoeba castellanii highlights extensive lateral gene transfer and early evolution of tyrosine kinase signaling.</title>
        <authorList>
            <person name="Clarke M."/>
            <person name="Lohan A.J."/>
            <person name="Liu B."/>
            <person name="Lagkouvardos I."/>
            <person name="Roy S."/>
            <person name="Zafar N."/>
            <person name="Bertelli C."/>
            <person name="Schilde C."/>
            <person name="Kianianmomeni A."/>
            <person name="Burglin T.R."/>
            <person name="Frech C."/>
            <person name="Turcotte B."/>
            <person name="Kopec K.O."/>
            <person name="Synnott J.M."/>
            <person name="Choo C."/>
            <person name="Paponov I."/>
            <person name="Finkler A."/>
            <person name="Soon Heng Tan C."/>
            <person name="Hutchins A.P."/>
            <person name="Weinmeier T."/>
            <person name="Rattei T."/>
            <person name="Chu J.S."/>
            <person name="Gimenez G."/>
            <person name="Irimia M."/>
            <person name="Rigden D.J."/>
            <person name="Fitzpatrick D.A."/>
            <person name="Lorenzo-Morales J."/>
            <person name="Bateman A."/>
            <person name="Chiu C.H."/>
            <person name="Tang P."/>
            <person name="Hegemann P."/>
            <person name="Fromm H."/>
            <person name="Raoult D."/>
            <person name="Greub G."/>
            <person name="Miranda-Saavedra D."/>
            <person name="Chen N."/>
            <person name="Nash P."/>
            <person name="Ginger M.L."/>
            <person name="Horn M."/>
            <person name="Schaap P."/>
            <person name="Caler L."/>
            <person name="Loftus B."/>
        </authorList>
    </citation>
    <scope>NUCLEOTIDE SEQUENCE [LARGE SCALE GENOMIC DNA]</scope>
    <source>
        <strain evidence="12 13">Neff</strain>
    </source>
</reference>
<keyword evidence="4 7" id="KW-0067">ATP-binding</keyword>
<feature type="domain" description="Helicase ATP-binding" evidence="9">
    <location>
        <begin position="414"/>
        <end position="631"/>
    </location>
</feature>
<feature type="compositionally biased region" description="Basic and acidic residues" evidence="8">
    <location>
        <begin position="243"/>
        <end position="254"/>
    </location>
</feature>
<evidence type="ECO:0000313" key="13">
    <source>
        <dbReference type="Proteomes" id="UP000011083"/>
    </source>
</evidence>
<accession>L8GN41</accession>
<evidence type="ECO:0000256" key="1">
    <source>
        <dbReference type="ARBA" id="ARBA00022741"/>
    </source>
</evidence>
<evidence type="ECO:0000259" key="9">
    <source>
        <dbReference type="PROSITE" id="PS51192"/>
    </source>
</evidence>
<dbReference type="CDD" id="cd18787">
    <property type="entry name" value="SF2_C_DEAD"/>
    <property type="match status" value="1"/>
</dbReference>
<evidence type="ECO:0000256" key="8">
    <source>
        <dbReference type="SAM" id="MobiDB-lite"/>
    </source>
</evidence>
<keyword evidence="1 7" id="KW-0547">Nucleotide-binding</keyword>
<dbReference type="GO" id="GO:0016887">
    <property type="term" value="F:ATP hydrolysis activity"/>
    <property type="evidence" value="ECO:0007669"/>
    <property type="project" value="RHEA"/>
</dbReference>
<feature type="region of interest" description="Disordered" evidence="8">
    <location>
        <begin position="643"/>
        <end position="687"/>
    </location>
</feature>
<dbReference type="EC" id="3.6.4.13" evidence="7"/>
<comment type="domain">
    <text evidence="7">The Q motif is unique to and characteristic of the DEAD box family of RNA helicases and controls ATP binding and hydrolysis.</text>
</comment>
<dbReference type="KEGG" id="acan:ACA1_082320"/>
<dbReference type="InterPro" id="IPR025313">
    <property type="entry name" value="SPB4-like_CTE"/>
</dbReference>
<dbReference type="InterPro" id="IPR000629">
    <property type="entry name" value="RNA-helicase_DEAD-box_CS"/>
</dbReference>
<dbReference type="CDD" id="cd17949">
    <property type="entry name" value="DEADc_DDX31"/>
    <property type="match status" value="1"/>
</dbReference>
<dbReference type="Gene3D" id="3.40.50.300">
    <property type="entry name" value="P-loop containing nucleotide triphosphate hydrolases"/>
    <property type="match status" value="2"/>
</dbReference>
<dbReference type="VEuPathDB" id="AmoebaDB:ACA1_082320"/>
<dbReference type="PROSITE" id="PS51194">
    <property type="entry name" value="HELICASE_CTER"/>
    <property type="match status" value="1"/>
</dbReference>
<dbReference type="GO" id="GO:0005524">
    <property type="term" value="F:ATP binding"/>
    <property type="evidence" value="ECO:0007669"/>
    <property type="project" value="UniProtKB-UniRule"/>
</dbReference>
<feature type="region of interest" description="Disordered" evidence="8">
    <location>
        <begin position="239"/>
        <end position="261"/>
    </location>
</feature>
<keyword evidence="3 7" id="KW-0347">Helicase</keyword>
<sequence>MPHSSGRVRELLWECDAFPVYMRLLQDGSWYVDVLQCLLKWRRLDSARMDAEMEKSAEYLVDVFSFCGKPGFQKALEPLLDIVQESVPVNVAMREGGVIPKILVGLTKEEKNPHAQCTLLKILLALLEATPKDAVDEIVHQHQLVPVIRQIHATTTKLLVKNIAQRLLAMKAFQENAGHSCQHNLGKMADDDMVLNIVDEVDDSVIRKRKRQRNLKPSLQKLEALLNGRDPKRLKIAPHPRAARMERAAARSSERAASATSTDLLPQLLLPLPAPAPPTTHLRLSRGEAAVALAVVPPQPGAGLEGRPTERGRSPRGGHHSPARSLFHSCFVCFVCVSLDTLGRTGCCQACVDFGCEKKKRLPRRERFVNYEFKESDIFSADSFAEMGLVDRLVTHMKEKMNLDKPTHIQRAAVPHLLAGKDVLIKAETGSGKTLAYLLPIVHMLQALPNKVQRTDGAYAIVVAPTRELSLQIYDVLHKLVQSYPWIVPGLVMGGEKKKSEKARLRKGVTIVVATPGRLLDHLQNTAAFKVDNLKYLVMDEADRLLDMGFERDVTQIVKTLDEKVREKAELAALAAEATAPEGSKPKPKKAAADKAEEAAKPRRQTALISATLNSEIKRLMGTVMRSEPVYVSVTKVREQAAAAQPSTAPSKTSDVNAASAPSSAPVVATATKDKEEVSIDQKDDAISTPRGLDQSYAVVPCKKRLVTLAAFLQWQAKTKKDCKLIVFTSSIASVEFYYTLFGRTLLPDYAKGGKNGPQHPQAGDDDDDDNKQSPDYRTRSQPLLSIPLFKLHGDLPQVDRTKVYFAFCKAERGILFCTDVVARGLDLPAVNWIVQYDPPAESTEYIHRVGRTARLGHSGRALIFLLPTEEPYADHLQTQYQLALHKVSTASILKTLPAPPTKTDDFEGATLLQTHFEWMLKHDREGDLHGLAASAYGSFVRAYATHSAATKHIFHIKNLHLGHVAKSFALAEPPSKLYGKKGKKALKDASKVAGDKRKDSRKGKGKDEESGEKRPKRTTVPSKRKLLQMSEFAAF</sequence>
<feature type="domain" description="Helicase C-terminal" evidence="10">
    <location>
        <begin position="692"/>
        <end position="905"/>
    </location>
</feature>
<evidence type="ECO:0000256" key="2">
    <source>
        <dbReference type="ARBA" id="ARBA00022801"/>
    </source>
</evidence>
<feature type="short sequence motif" description="Q motif" evidence="6">
    <location>
        <begin position="382"/>
        <end position="411"/>
    </location>
</feature>
<dbReference type="GO" id="GO:0003724">
    <property type="term" value="F:RNA helicase activity"/>
    <property type="evidence" value="ECO:0007669"/>
    <property type="project" value="UniProtKB-EC"/>
</dbReference>
<dbReference type="AlphaFoldDB" id="L8GN41"/>
<dbReference type="EMBL" id="KB008064">
    <property type="protein sequence ID" value="ELR14249.1"/>
    <property type="molecule type" value="Genomic_DNA"/>
</dbReference>
<dbReference type="Pfam" id="PF13959">
    <property type="entry name" value="CTE_SPB4"/>
    <property type="match status" value="1"/>
</dbReference>
<dbReference type="SMART" id="SM00490">
    <property type="entry name" value="HELICc"/>
    <property type="match status" value="1"/>
</dbReference>
<dbReference type="Proteomes" id="UP000011083">
    <property type="component" value="Unassembled WGS sequence"/>
</dbReference>